<dbReference type="EMBL" id="JAPFFI010000027">
    <property type="protein sequence ID" value="KAJ6301382.1"/>
    <property type="molecule type" value="Genomic_DNA"/>
</dbReference>
<feature type="compositionally biased region" description="Low complexity" evidence="1">
    <location>
        <begin position="35"/>
        <end position="51"/>
    </location>
</feature>
<reference evidence="2" key="2">
    <citation type="journal article" date="2023" name="Int. J. Mol. Sci.">
        <title>De Novo Assembly and Annotation of 11 Diverse Shrub Willow (Salix) Genomes Reveals Novel Gene Organization in Sex-Linked Regions.</title>
        <authorList>
            <person name="Hyden B."/>
            <person name="Feng K."/>
            <person name="Yates T.B."/>
            <person name="Jawdy S."/>
            <person name="Cereghino C."/>
            <person name="Smart L.B."/>
            <person name="Muchero W."/>
        </authorList>
    </citation>
    <scope>NUCLEOTIDE SEQUENCE</scope>
    <source>
        <tissue evidence="2">Shoot tip</tissue>
    </source>
</reference>
<keyword evidence="3" id="KW-1185">Reference proteome</keyword>
<evidence type="ECO:0000313" key="3">
    <source>
        <dbReference type="Proteomes" id="UP001141253"/>
    </source>
</evidence>
<accession>A0ABQ8ZHM9</accession>
<comment type="caution">
    <text evidence="2">The sequence shown here is derived from an EMBL/GenBank/DDBJ whole genome shotgun (WGS) entry which is preliminary data.</text>
</comment>
<gene>
    <name evidence="2" type="ORF">OIU77_015650</name>
</gene>
<protein>
    <submittedName>
        <fullName evidence="2">Uncharacterized protein</fullName>
    </submittedName>
</protein>
<dbReference type="Proteomes" id="UP001141253">
    <property type="component" value="Chromosome 16"/>
</dbReference>
<sequence>MLPLPPPPPSPLQAEPSPQPRKQGFPVSLNQIVISKQARNQQSSSAQTSNSDSKKLSKPPVFQTSSTSPYQPCYMVWCNPMPHIQPCSHRLWNSNFDYLPCH</sequence>
<organism evidence="2 3">
    <name type="scientific">Salix suchowensis</name>
    <dbReference type="NCBI Taxonomy" id="1278906"/>
    <lineage>
        <taxon>Eukaryota</taxon>
        <taxon>Viridiplantae</taxon>
        <taxon>Streptophyta</taxon>
        <taxon>Embryophyta</taxon>
        <taxon>Tracheophyta</taxon>
        <taxon>Spermatophyta</taxon>
        <taxon>Magnoliopsida</taxon>
        <taxon>eudicotyledons</taxon>
        <taxon>Gunneridae</taxon>
        <taxon>Pentapetalae</taxon>
        <taxon>rosids</taxon>
        <taxon>fabids</taxon>
        <taxon>Malpighiales</taxon>
        <taxon>Salicaceae</taxon>
        <taxon>Saliceae</taxon>
        <taxon>Salix</taxon>
    </lineage>
</organism>
<feature type="region of interest" description="Disordered" evidence="1">
    <location>
        <begin position="1"/>
        <end position="67"/>
    </location>
</feature>
<evidence type="ECO:0000256" key="1">
    <source>
        <dbReference type="SAM" id="MobiDB-lite"/>
    </source>
</evidence>
<feature type="compositionally biased region" description="Pro residues" evidence="1">
    <location>
        <begin position="1"/>
        <end position="11"/>
    </location>
</feature>
<reference evidence="2" key="1">
    <citation type="submission" date="2022-10" db="EMBL/GenBank/DDBJ databases">
        <authorList>
            <person name="Hyden B.L."/>
            <person name="Feng K."/>
            <person name="Yates T."/>
            <person name="Jawdy S."/>
            <person name="Smart L.B."/>
            <person name="Muchero W."/>
        </authorList>
    </citation>
    <scope>NUCLEOTIDE SEQUENCE</scope>
    <source>
        <tissue evidence="2">Shoot tip</tissue>
    </source>
</reference>
<name>A0ABQ8ZHM9_9ROSI</name>
<evidence type="ECO:0000313" key="2">
    <source>
        <dbReference type="EMBL" id="KAJ6301382.1"/>
    </source>
</evidence>
<proteinExistence type="predicted"/>